<keyword evidence="1" id="KW-0812">Transmembrane</keyword>
<protein>
    <submittedName>
        <fullName evidence="2">2133_t:CDS:1</fullName>
    </submittedName>
</protein>
<accession>A0ABN7VBY1</accession>
<evidence type="ECO:0000256" key="1">
    <source>
        <dbReference type="SAM" id="Phobius"/>
    </source>
</evidence>
<keyword evidence="1" id="KW-1133">Transmembrane helix</keyword>
<dbReference type="Proteomes" id="UP000789901">
    <property type="component" value="Unassembled WGS sequence"/>
</dbReference>
<feature type="non-terminal residue" evidence="2">
    <location>
        <position position="1"/>
    </location>
</feature>
<comment type="caution">
    <text evidence="2">The sequence shown here is derived from an EMBL/GenBank/DDBJ whole genome shotgun (WGS) entry which is preliminary data.</text>
</comment>
<name>A0ABN7VBY1_GIGMA</name>
<proteinExistence type="predicted"/>
<dbReference type="EMBL" id="CAJVQB010012208">
    <property type="protein sequence ID" value="CAG8753721.1"/>
    <property type="molecule type" value="Genomic_DNA"/>
</dbReference>
<feature type="transmembrane region" description="Helical" evidence="1">
    <location>
        <begin position="12"/>
        <end position="32"/>
    </location>
</feature>
<keyword evidence="3" id="KW-1185">Reference proteome</keyword>
<gene>
    <name evidence="2" type="ORF">GMARGA_LOCUS16681</name>
</gene>
<evidence type="ECO:0000313" key="2">
    <source>
        <dbReference type="EMBL" id="CAG8753721.1"/>
    </source>
</evidence>
<organism evidence="2 3">
    <name type="scientific">Gigaspora margarita</name>
    <dbReference type="NCBI Taxonomy" id="4874"/>
    <lineage>
        <taxon>Eukaryota</taxon>
        <taxon>Fungi</taxon>
        <taxon>Fungi incertae sedis</taxon>
        <taxon>Mucoromycota</taxon>
        <taxon>Glomeromycotina</taxon>
        <taxon>Glomeromycetes</taxon>
        <taxon>Diversisporales</taxon>
        <taxon>Gigasporaceae</taxon>
        <taxon>Gigaspora</taxon>
    </lineage>
</organism>
<evidence type="ECO:0000313" key="3">
    <source>
        <dbReference type="Proteomes" id="UP000789901"/>
    </source>
</evidence>
<sequence>LFIPFTIIADLGWSTIFVVQIITFIFFGISIVDPFDYEELAELREDLAEKNYENVLISINLF</sequence>
<keyword evidence="1" id="KW-0472">Membrane</keyword>
<reference evidence="2 3" key="1">
    <citation type="submission" date="2021-06" db="EMBL/GenBank/DDBJ databases">
        <authorList>
            <person name="Kallberg Y."/>
            <person name="Tangrot J."/>
            <person name="Rosling A."/>
        </authorList>
    </citation>
    <scope>NUCLEOTIDE SEQUENCE [LARGE SCALE GENOMIC DNA]</scope>
    <source>
        <strain evidence="2 3">120-4 pot B 10/14</strain>
    </source>
</reference>